<reference evidence="6 7" key="1">
    <citation type="submission" date="2016-03" db="EMBL/GenBank/DDBJ databases">
        <title>Comparative genomics of Pseudogymnoascus destructans, the fungus causing white-nose syndrome of bats.</title>
        <authorList>
            <person name="Palmer J.M."/>
            <person name="Drees K.P."/>
            <person name="Foster J.T."/>
            <person name="Lindner D.L."/>
        </authorList>
    </citation>
    <scope>NUCLEOTIDE SEQUENCE [LARGE SCALE GENOMIC DNA]</scope>
    <source>
        <strain evidence="6 7">UAMH 10579</strain>
    </source>
</reference>
<keyword evidence="2 5" id="KW-0812">Transmembrane</keyword>
<keyword evidence="7" id="KW-1185">Reference proteome</keyword>
<feature type="transmembrane region" description="Helical" evidence="5">
    <location>
        <begin position="68"/>
        <end position="92"/>
    </location>
</feature>
<dbReference type="EMBL" id="KV460208">
    <property type="protein sequence ID" value="OBU00681.1"/>
    <property type="molecule type" value="Genomic_DNA"/>
</dbReference>
<evidence type="ECO:0000256" key="1">
    <source>
        <dbReference type="ARBA" id="ARBA00004141"/>
    </source>
</evidence>
<keyword evidence="4 5" id="KW-0472">Membrane</keyword>
<evidence type="ECO:0000256" key="5">
    <source>
        <dbReference type="SAM" id="Phobius"/>
    </source>
</evidence>
<organism evidence="6 7">
    <name type="scientific">Pseudogymnoascus verrucosus</name>
    <dbReference type="NCBI Taxonomy" id="342668"/>
    <lineage>
        <taxon>Eukaryota</taxon>
        <taxon>Fungi</taxon>
        <taxon>Dikarya</taxon>
        <taxon>Ascomycota</taxon>
        <taxon>Pezizomycotina</taxon>
        <taxon>Leotiomycetes</taxon>
        <taxon>Thelebolales</taxon>
        <taxon>Thelebolaceae</taxon>
        <taxon>Pseudogymnoascus</taxon>
    </lineage>
</organism>
<dbReference type="RefSeq" id="XP_018134413.1">
    <property type="nucleotide sequence ID" value="XM_018270829.2"/>
</dbReference>
<feature type="transmembrane region" description="Helical" evidence="5">
    <location>
        <begin position="98"/>
        <end position="116"/>
    </location>
</feature>
<dbReference type="GO" id="GO:0016020">
    <property type="term" value="C:membrane"/>
    <property type="evidence" value="ECO:0007669"/>
    <property type="project" value="UniProtKB-SubCell"/>
</dbReference>
<reference evidence="7" key="2">
    <citation type="journal article" date="2018" name="Nat. Commun.">
        <title>Extreme sensitivity to ultraviolet light in the fungal pathogen causing white-nose syndrome of bats.</title>
        <authorList>
            <person name="Palmer J.M."/>
            <person name="Drees K.P."/>
            <person name="Foster J.T."/>
            <person name="Lindner D.L."/>
        </authorList>
    </citation>
    <scope>NUCLEOTIDE SEQUENCE [LARGE SCALE GENOMIC DNA]</scope>
    <source>
        <strain evidence="7">UAMH 10579</strain>
    </source>
</reference>
<dbReference type="STRING" id="342668.A0A1B8GXZ8"/>
<evidence type="ECO:0008006" key="8">
    <source>
        <dbReference type="Google" id="ProtNLM"/>
    </source>
</evidence>
<keyword evidence="3 5" id="KW-1133">Transmembrane helix</keyword>
<name>A0A1B8GXZ8_9PEZI</name>
<evidence type="ECO:0000256" key="3">
    <source>
        <dbReference type="ARBA" id="ARBA00022989"/>
    </source>
</evidence>
<dbReference type="SMART" id="SM01417">
    <property type="entry name" value="Solute_trans_a"/>
    <property type="match status" value="1"/>
</dbReference>
<protein>
    <recommendedName>
        <fullName evidence="8">Transmembrane protein</fullName>
    </recommendedName>
</protein>
<evidence type="ECO:0000313" key="7">
    <source>
        <dbReference type="Proteomes" id="UP000091956"/>
    </source>
</evidence>
<dbReference type="OrthoDB" id="5348404at2759"/>
<dbReference type="Proteomes" id="UP000091956">
    <property type="component" value="Unassembled WGS sequence"/>
</dbReference>
<feature type="transmembrane region" description="Helical" evidence="5">
    <location>
        <begin position="265"/>
        <end position="287"/>
    </location>
</feature>
<dbReference type="PANTHER" id="PTHR23423">
    <property type="entry name" value="ORGANIC SOLUTE TRANSPORTER-RELATED"/>
    <property type="match status" value="1"/>
</dbReference>
<feature type="transmembrane region" description="Helical" evidence="5">
    <location>
        <begin position="154"/>
        <end position="177"/>
    </location>
</feature>
<dbReference type="AlphaFoldDB" id="A0A1B8GXZ8"/>
<dbReference type="InterPro" id="IPR005178">
    <property type="entry name" value="Ostalpha/TMEM184C"/>
</dbReference>
<feature type="transmembrane region" description="Helical" evidence="5">
    <location>
        <begin position="223"/>
        <end position="245"/>
    </location>
</feature>
<accession>A0A1B8GXZ8</accession>
<feature type="transmembrane region" description="Helical" evidence="5">
    <location>
        <begin position="26"/>
        <end position="47"/>
    </location>
</feature>
<dbReference type="Pfam" id="PF03619">
    <property type="entry name" value="Solute_trans_a"/>
    <property type="match status" value="1"/>
</dbReference>
<proteinExistence type="predicted"/>
<feature type="transmembrane region" description="Helical" evidence="5">
    <location>
        <begin position="189"/>
        <end position="211"/>
    </location>
</feature>
<evidence type="ECO:0000256" key="2">
    <source>
        <dbReference type="ARBA" id="ARBA00022692"/>
    </source>
</evidence>
<sequence length="355" mass="39402">MGNSASCPVHDLSADATSPSFGSMTFYTFDMILGGASAAFAVIAIFLHLLNHATHLSVPREQLKIMRVALLVPSYSIICFLCICLPNAAVYLLPWLDVFTASCLAAYFLLLCEYVSPHDHGRDLFFSTIELKDKRARKQGMDGAKWFRQRWICVFQYVLISVLCAIATVVTEAVGVFCQYKIMPRYAKLWLAIIDSISPTIAFVSVVFVALTMKPHMPQQRLIFKLLSAKLVVGLGFTQRIIFWILESTPVLNPTDKLTYADLNIGIPALLSCLEMVPISLLVIWAYPVAPYKYGPAGEACEREPGETYPRTYQGGFLGVRAFIDVVNPVETAKGVVIAFQLLIGRQPSLSMARR</sequence>
<comment type="subcellular location">
    <subcellularLocation>
        <location evidence="1">Membrane</location>
        <topology evidence="1">Multi-pass membrane protein</topology>
    </subcellularLocation>
</comment>
<evidence type="ECO:0000256" key="4">
    <source>
        <dbReference type="ARBA" id="ARBA00023136"/>
    </source>
</evidence>
<evidence type="ECO:0000313" key="6">
    <source>
        <dbReference type="EMBL" id="OBU00681.1"/>
    </source>
</evidence>
<gene>
    <name evidence="6" type="ORF">VE01_01304</name>
</gene>
<dbReference type="GeneID" id="28834690"/>